<feature type="domain" description="Cysteine-rich" evidence="2">
    <location>
        <begin position="150"/>
        <end position="235"/>
    </location>
</feature>
<gene>
    <name evidence="3" type="ORF">CEE37_05015</name>
</gene>
<dbReference type="GO" id="GO:0016491">
    <property type="term" value="F:oxidoreductase activity"/>
    <property type="evidence" value="ECO:0007669"/>
    <property type="project" value="UniProtKB-KW"/>
</dbReference>
<reference evidence="3 4" key="1">
    <citation type="submission" date="2017-06" db="EMBL/GenBank/DDBJ databases">
        <title>Novel microbial phyla capable of carbon fixation and sulfur reduction in deep-sea sediments.</title>
        <authorList>
            <person name="Huang J."/>
            <person name="Baker B."/>
            <person name="Wang Y."/>
        </authorList>
    </citation>
    <scope>NUCLEOTIDE SEQUENCE [LARGE SCALE GENOMIC DNA]</scope>
    <source>
        <strain evidence="3">B3_LCP</strain>
    </source>
</reference>
<feature type="domain" description="Cysteine-rich" evidence="2">
    <location>
        <begin position="4"/>
        <end position="85"/>
    </location>
</feature>
<dbReference type="PANTHER" id="PTHR42947">
    <property type="entry name" value="COB--COM HETERODISULFIDE REDUCTASE SUBUNIT B 1"/>
    <property type="match status" value="1"/>
</dbReference>
<organism evidence="3 4">
    <name type="scientific">candidate division LCP-89 bacterium B3_LCP</name>
    <dbReference type="NCBI Taxonomy" id="2012998"/>
    <lineage>
        <taxon>Bacteria</taxon>
        <taxon>Pseudomonadati</taxon>
        <taxon>Bacteria division LCP-89</taxon>
    </lineage>
</organism>
<dbReference type="PANTHER" id="PTHR42947:SF1">
    <property type="entry name" value="COB--COM HETERODISULFIDE REDUCTASE SUBUNIT B 1"/>
    <property type="match status" value="1"/>
</dbReference>
<dbReference type="Proteomes" id="UP000319619">
    <property type="component" value="Unassembled WGS sequence"/>
</dbReference>
<dbReference type="InterPro" id="IPR051278">
    <property type="entry name" value="HdrB/HdrD_reductase"/>
</dbReference>
<keyword evidence="1" id="KW-0560">Oxidoreductase</keyword>
<dbReference type="Gene3D" id="1.20.1050.140">
    <property type="match status" value="1"/>
</dbReference>
<dbReference type="InterPro" id="IPR004017">
    <property type="entry name" value="Cys_rich_dom"/>
</dbReference>
<protein>
    <submittedName>
        <fullName evidence="3">Heterodisulfide reductase, subunit B</fullName>
    </submittedName>
</protein>
<proteinExistence type="predicted"/>
<evidence type="ECO:0000259" key="2">
    <source>
        <dbReference type="Pfam" id="PF02754"/>
    </source>
</evidence>
<dbReference type="AlphaFoldDB" id="A0A532V1I1"/>
<sequence length="292" mass="32480">MKLGYYPGCTLKSHARNLEDAAIGALSVFGVEVIELERWNCCGAVYSLADDDLIHLLAPVRDLIRAKDMGFDKLMTLCSMCYNTLARANLLMREDEEKRYTINTFMEEETDYEGEVEVVHLLNFLRDDIGWDEVKKAVKKPLDSLKLAPYYGCTLTRPHEVTIDNGVSPSIFGDLVEALGASCVDFDHAEECCSSYQMISNPDAGIQTAAGIIASAESREVDALIMSCPLCEYNLGRRQNDIIAKNEALKPLPVFYFTQLLALALGVDDNSCGFDLNLPASRELLKEKELVQ</sequence>
<accession>A0A532V1I1</accession>
<evidence type="ECO:0000313" key="4">
    <source>
        <dbReference type="Proteomes" id="UP000319619"/>
    </source>
</evidence>
<evidence type="ECO:0000256" key="1">
    <source>
        <dbReference type="ARBA" id="ARBA00023002"/>
    </source>
</evidence>
<evidence type="ECO:0000313" key="3">
    <source>
        <dbReference type="EMBL" id="TKJ41028.1"/>
    </source>
</evidence>
<comment type="caution">
    <text evidence="3">The sequence shown here is derived from an EMBL/GenBank/DDBJ whole genome shotgun (WGS) entry which is preliminary data.</text>
</comment>
<dbReference type="Pfam" id="PF02754">
    <property type="entry name" value="CCG"/>
    <property type="match status" value="2"/>
</dbReference>
<name>A0A532V1I1_UNCL8</name>
<dbReference type="EMBL" id="NJBN01000003">
    <property type="protein sequence ID" value="TKJ41028.1"/>
    <property type="molecule type" value="Genomic_DNA"/>
</dbReference>